<evidence type="ECO:0000256" key="2">
    <source>
        <dbReference type="ARBA" id="ARBA00022695"/>
    </source>
</evidence>
<keyword evidence="2" id="KW-0548">Nucleotidyltransferase</keyword>
<dbReference type="CDD" id="cd09274">
    <property type="entry name" value="RNase_HI_RT_Ty3"/>
    <property type="match status" value="1"/>
</dbReference>
<dbReference type="Proteomes" id="UP000054630">
    <property type="component" value="Unassembled WGS sequence"/>
</dbReference>
<dbReference type="AlphaFoldDB" id="A0A0V0RDV1"/>
<evidence type="ECO:0000256" key="5">
    <source>
        <dbReference type="ARBA" id="ARBA00022801"/>
    </source>
</evidence>
<evidence type="ECO:0000313" key="8">
    <source>
        <dbReference type="EMBL" id="KRX12560.1"/>
    </source>
</evidence>
<keyword evidence="9" id="KW-1185">Reference proteome</keyword>
<proteinExistence type="predicted"/>
<dbReference type="STRING" id="6336.A0A0V0RDV1"/>
<dbReference type="OrthoDB" id="5862884at2759"/>
<dbReference type="Pfam" id="PF00078">
    <property type="entry name" value="RVT_1"/>
    <property type="match status" value="1"/>
</dbReference>
<dbReference type="InterPro" id="IPR000477">
    <property type="entry name" value="RT_dom"/>
</dbReference>
<keyword evidence="3" id="KW-0540">Nuclease</keyword>
<reference evidence="8 9" key="1">
    <citation type="submission" date="2015-01" db="EMBL/GenBank/DDBJ databases">
        <title>Evolution of Trichinella species and genotypes.</title>
        <authorList>
            <person name="Korhonen P.K."/>
            <person name="Edoardo P."/>
            <person name="Giuseppe L.R."/>
            <person name="Gasser R.B."/>
        </authorList>
    </citation>
    <scope>NUCLEOTIDE SEQUENCE [LARGE SCALE GENOMIC DNA]</scope>
    <source>
        <strain evidence="8">ISS37</strain>
    </source>
</reference>
<dbReference type="EMBL" id="JYDL01000337">
    <property type="protein sequence ID" value="KRX12560.1"/>
    <property type="molecule type" value="Genomic_DNA"/>
</dbReference>
<feature type="domain" description="Reverse transcriptase" evidence="7">
    <location>
        <begin position="1"/>
        <end position="82"/>
    </location>
</feature>
<evidence type="ECO:0000256" key="6">
    <source>
        <dbReference type="ARBA" id="ARBA00022918"/>
    </source>
</evidence>
<keyword evidence="6" id="KW-0695">RNA-directed DNA polymerase</keyword>
<evidence type="ECO:0000313" key="9">
    <source>
        <dbReference type="Proteomes" id="UP000054630"/>
    </source>
</evidence>
<dbReference type="GO" id="GO:0003964">
    <property type="term" value="F:RNA-directed DNA polymerase activity"/>
    <property type="evidence" value="ECO:0007669"/>
    <property type="project" value="UniProtKB-KW"/>
</dbReference>
<protein>
    <submittedName>
        <fullName evidence="8">Retrovirus-related Pol polyprotein from transposon</fullName>
    </submittedName>
</protein>
<gene>
    <name evidence="8" type="primary">pol</name>
    <name evidence="8" type="ORF">T07_9338</name>
</gene>
<evidence type="ECO:0000256" key="4">
    <source>
        <dbReference type="ARBA" id="ARBA00022759"/>
    </source>
</evidence>
<accession>A0A0V0RDV1</accession>
<keyword evidence="5" id="KW-0378">Hydrolase</keyword>
<evidence type="ECO:0000256" key="3">
    <source>
        <dbReference type="ARBA" id="ARBA00022722"/>
    </source>
</evidence>
<name>A0A0V0RDV1_9BILA</name>
<dbReference type="PANTHER" id="PTHR37984:SF5">
    <property type="entry name" value="PROTEIN NYNRIN-LIKE"/>
    <property type="match status" value="1"/>
</dbReference>
<dbReference type="FunFam" id="3.10.20.370:FF:000001">
    <property type="entry name" value="Retrovirus-related Pol polyprotein from transposon 17.6-like protein"/>
    <property type="match status" value="1"/>
</dbReference>
<dbReference type="PANTHER" id="PTHR37984">
    <property type="entry name" value="PROTEIN CBG26694"/>
    <property type="match status" value="1"/>
</dbReference>
<evidence type="ECO:0000259" key="7">
    <source>
        <dbReference type="PROSITE" id="PS50878"/>
    </source>
</evidence>
<keyword evidence="4" id="KW-0255">Endonuclease</keyword>
<dbReference type="CDD" id="cd01647">
    <property type="entry name" value="RT_LTR"/>
    <property type="match status" value="1"/>
</dbReference>
<dbReference type="GO" id="GO:0004519">
    <property type="term" value="F:endonuclease activity"/>
    <property type="evidence" value="ECO:0007669"/>
    <property type="project" value="UniProtKB-KW"/>
</dbReference>
<dbReference type="Pfam" id="PF17917">
    <property type="entry name" value="RT_RNaseH"/>
    <property type="match status" value="1"/>
</dbReference>
<dbReference type="InterPro" id="IPR043128">
    <property type="entry name" value="Rev_trsase/Diguanyl_cyclase"/>
</dbReference>
<dbReference type="FunFam" id="3.30.70.270:FF:000003">
    <property type="entry name" value="Transposon Ty3-G Gag-Pol polyprotein"/>
    <property type="match status" value="1"/>
</dbReference>
<dbReference type="PROSITE" id="PS50878">
    <property type="entry name" value="RT_POL"/>
    <property type="match status" value="1"/>
</dbReference>
<dbReference type="GO" id="GO:0016787">
    <property type="term" value="F:hydrolase activity"/>
    <property type="evidence" value="ECO:0007669"/>
    <property type="project" value="UniProtKB-KW"/>
</dbReference>
<dbReference type="InterPro" id="IPR050951">
    <property type="entry name" value="Retrovirus_Pol_polyprotein"/>
</dbReference>
<keyword evidence="1" id="KW-0808">Transferase</keyword>
<dbReference type="Gene3D" id="3.30.70.270">
    <property type="match status" value="2"/>
</dbReference>
<dbReference type="InterPro" id="IPR041373">
    <property type="entry name" value="RT_RNaseH"/>
</dbReference>
<comment type="caution">
    <text evidence="8">The sequence shown here is derived from an EMBL/GenBank/DDBJ whole genome shotgun (WGS) entry which is preliminary data.</text>
</comment>
<dbReference type="SUPFAM" id="SSF56672">
    <property type="entry name" value="DNA/RNA polymerases"/>
    <property type="match status" value="1"/>
</dbReference>
<evidence type="ECO:0000256" key="1">
    <source>
        <dbReference type="ARBA" id="ARBA00022679"/>
    </source>
</evidence>
<sequence>MPFGLCKAPATFQRVMHLTLAGLKWKKCLVYLDDVLIFGKTFQEHFNNLAEVLQRIRQSGLKLKPAKCRLCAKEIPFLSHIVSRDGVRTDPSKTEKVASWSTPTSTSEVRTFLGIASYYRRFVKSFASIARPLHRLTEQGHTDASETGIGAALSQKHDPEGERVIAYASRTLSKTERKYSTTKEELLSIVYFTKLFRPYLVGQRFILRTDHDSLTWLRNFKEPEGQVVR</sequence>
<organism evidence="8 9">
    <name type="scientific">Trichinella nelsoni</name>
    <dbReference type="NCBI Taxonomy" id="6336"/>
    <lineage>
        <taxon>Eukaryota</taxon>
        <taxon>Metazoa</taxon>
        <taxon>Ecdysozoa</taxon>
        <taxon>Nematoda</taxon>
        <taxon>Enoplea</taxon>
        <taxon>Dorylaimia</taxon>
        <taxon>Trichinellida</taxon>
        <taxon>Trichinellidae</taxon>
        <taxon>Trichinella</taxon>
    </lineage>
</organism>
<dbReference type="InterPro" id="IPR043502">
    <property type="entry name" value="DNA/RNA_pol_sf"/>
</dbReference>